<proteinExistence type="predicted"/>
<reference evidence="2" key="2">
    <citation type="submission" date="2023-07" db="EMBL/GenBank/DDBJ databases">
        <title>Shewanella mangrovi sp. nov., an acetaldehyde- degrading bacterium isolated from mangrove sediment.</title>
        <authorList>
            <person name="Liu Y."/>
        </authorList>
    </citation>
    <scope>NUCLEOTIDE SEQUENCE [LARGE SCALE GENOMIC DNA]</scope>
    <source>
        <strain evidence="2">C32</strain>
    </source>
</reference>
<evidence type="ECO:0000313" key="2">
    <source>
        <dbReference type="Proteomes" id="UP001201549"/>
    </source>
</evidence>
<reference evidence="1 2" key="1">
    <citation type="submission" date="2022-02" db="EMBL/GenBank/DDBJ databases">
        <authorList>
            <person name="Zhuang L."/>
        </authorList>
    </citation>
    <scope>NUCLEOTIDE SEQUENCE [LARGE SCALE GENOMIC DNA]</scope>
    <source>
        <strain evidence="1 2">C32</strain>
    </source>
</reference>
<comment type="caution">
    <text evidence="1">The sequence shown here is derived from an EMBL/GenBank/DDBJ whole genome shotgun (WGS) entry which is preliminary data.</text>
</comment>
<dbReference type="RefSeq" id="WP_238894543.1">
    <property type="nucleotide sequence ID" value="NZ_JAKOGG010000001.1"/>
</dbReference>
<dbReference type="EMBL" id="JAKOGG010000001">
    <property type="protein sequence ID" value="MCS4555141.1"/>
    <property type="molecule type" value="Genomic_DNA"/>
</dbReference>
<sequence length="181" mass="21469">MQYSKEDIEDLIDGFKYTEGVELDSKTYVGKHPYESPMLRWWRPCILVQDHSFAKLDLHPNEDEVYARASAMFWQRIQQHFDISQGLSFKASVNSCEFWMNMRVAPHANFVEAFNLYEQHAELVAVDEQHQLLIGVMTEDPTEHQEQLWLFLLRYQLDEQGQPHFEQLAPVDNTQQYHGYE</sequence>
<organism evidence="1 2">
    <name type="scientific">Shewanella electrica</name>
    <dbReference type="NCBI Taxonomy" id="515560"/>
    <lineage>
        <taxon>Bacteria</taxon>
        <taxon>Pseudomonadati</taxon>
        <taxon>Pseudomonadota</taxon>
        <taxon>Gammaproteobacteria</taxon>
        <taxon>Alteromonadales</taxon>
        <taxon>Shewanellaceae</taxon>
        <taxon>Shewanella</taxon>
    </lineage>
</organism>
<name>A0ABT2FGT7_9GAMM</name>
<dbReference type="Proteomes" id="UP001201549">
    <property type="component" value="Unassembled WGS sequence"/>
</dbReference>
<evidence type="ECO:0000313" key="1">
    <source>
        <dbReference type="EMBL" id="MCS4555141.1"/>
    </source>
</evidence>
<protein>
    <submittedName>
        <fullName evidence="1">Uncharacterized protein</fullName>
    </submittedName>
</protein>
<accession>A0ABT2FGT7</accession>
<gene>
    <name evidence="1" type="ORF">L9G74_01690</name>
</gene>
<keyword evidence="2" id="KW-1185">Reference proteome</keyword>